<dbReference type="Pfam" id="PF20245">
    <property type="entry name" value="DUF6600"/>
    <property type="match status" value="1"/>
</dbReference>
<feature type="region of interest" description="Disordered" evidence="1">
    <location>
        <begin position="454"/>
        <end position="654"/>
    </location>
</feature>
<evidence type="ECO:0000313" key="2">
    <source>
        <dbReference type="EMBL" id="MBB5203685.1"/>
    </source>
</evidence>
<evidence type="ECO:0008006" key="4">
    <source>
        <dbReference type="Google" id="ProtNLM"/>
    </source>
</evidence>
<evidence type="ECO:0000313" key="3">
    <source>
        <dbReference type="Proteomes" id="UP000554837"/>
    </source>
</evidence>
<name>A0A840S0A6_9BURK</name>
<feature type="compositionally biased region" description="Basic and acidic residues" evidence="1">
    <location>
        <begin position="490"/>
        <end position="524"/>
    </location>
</feature>
<sequence length="654" mass="75991">MKTKPLPTPLRNWWGLQALLLLLLTLLALPTFADPPTRVARVAELSGQAWWFDADEREWQPLVRNQSLAEGDRLRVDEHARVGLRIGSSALWLNERAQVELLRLDEERIDLALDRGALALRWVTTEAAREAVVRTQEGQFRFDGVGAYRIDQLSTASRAQAFEGRMRFEGRGRGDAPVWADAPEQIEVWWDGGPRAERSRLLRHDGFGQWLVADLGFGRGDDRFARLDRPAYRYVSPELTGADELDDHGRWDHSADYGAIWIPTRIAVDWAPYRHGRWTWSRHWGWTWVDDLPWGYATSHYGRWVHWRGRWCWSPGQRVLRPVFAPALVAWVGGGSVQVGVNIGSRWVPPVAWVPLAPREVFVPWYRHSPTYLQRINTEPVHTVRRPAEPNGGMGPHYTHQNRQVPGAISSLMVEAGQRAARPMPVRDEQVLRELKPIPYGPARVDGLPVRAAQSLEEGPSRRAGGGLVRSAGEAPMPQRGPEPVMPLRAEPREDAREVLRQPLPQRREELSRTEPGERREEPRTQSGLPQRESVWPRRELQREEVREERERVEAREERLPRRFEPAPIQRAEPSRPERIERVERFERPERPERREEPRFEPRQEVRPERREEPRRPEVQMPQRPQRSEPEAPRRQPEGRTRDKDESLPRRDNR</sequence>
<feature type="compositionally biased region" description="Basic and acidic residues" evidence="1">
    <location>
        <begin position="573"/>
        <end position="618"/>
    </location>
</feature>
<feature type="compositionally biased region" description="Basic and acidic residues" evidence="1">
    <location>
        <begin position="535"/>
        <end position="565"/>
    </location>
</feature>
<accession>A0A840S0A6</accession>
<organism evidence="2 3">
    <name type="scientific">Inhella inkyongensis</name>
    <dbReference type="NCBI Taxonomy" id="392593"/>
    <lineage>
        <taxon>Bacteria</taxon>
        <taxon>Pseudomonadati</taxon>
        <taxon>Pseudomonadota</taxon>
        <taxon>Betaproteobacteria</taxon>
        <taxon>Burkholderiales</taxon>
        <taxon>Sphaerotilaceae</taxon>
        <taxon>Inhella</taxon>
    </lineage>
</organism>
<proteinExistence type="predicted"/>
<dbReference type="AlphaFoldDB" id="A0A840S0A6"/>
<feature type="compositionally biased region" description="Basic and acidic residues" evidence="1">
    <location>
        <begin position="626"/>
        <end position="654"/>
    </location>
</feature>
<comment type="caution">
    <text evidence="2">The sequence shown here is derived from an EMBL/GenBank/DDBJ whole genome shotgun (WGS) entry which is preliminary data.</text>
</comment>
<dbReference type="OrthoDB" id="5485224at2"/>
<dbReference type="EMBL" id="JACHHO010000001">
    <property type="protein sequence ID" value="MBB5203685.1"/>
    <property type="molecule type" value="Genomic_DNA"/>
</dbReference>
<keyword evidence="3" id="KW-1185">Reference proteome</keyword>
<dbReference type="InterPro" id="IPR046535">
    <property type="entry name" value="DUF6600"/>
</dbReference>
<protein>
    <recommendedName>
        <fullName evidence="4">FecR protein domain-containing protein</fullName>
    </recommendedName>
</protein>
<dbReference type="Proteomes" id="UP000554837">
    <property type="component" value="Unassembled WGS sequence"/>
</dbReference>
<dbReference type="RefSeq" id="WP_138857277.1">
    <property type="nucleotide sequence ID" value="NZ_CP040709.1"/>
</dbReference>
<gene>
    <name evidence="2" type="ORF">HNQ51_000978</name>
</gene>
<evidence type="ECO:0000256" key="1">
    <source>
        <dbReference type="SAM" id="MobiDB-lite"/>
    </source>
</evidence>
<reference evidence="2 3" key="1">
    <citation type="submission" date="2020-08" db="EMBL/GenBank/DDBJ databases">
        <title>Genomic Encyclopedia of Type Strains, Phase IV (KMG-IV): sequencing the most valuable type-strain genomes for metagenomic binning, comparative biology and taxonomic classification.</title>
        <authorList>
            <person name="Goeker M."/>
        </authorList>
    </citation>
    <scope>NUCLEOTIDE SEQUENCE [LARGE SCALE GENOMIC DNA]</scope>
    <source>
        <strain evidence="2 3">DSM 23958</strain>
    </source>
</reference>